<comment type="domain">
    <text evidence="15">The HXXXXD motif is essential for acyltransferase activity and may constitute the binding site for the phosphate moiety of the glycerol-3-phosphate.</text>
</comment>
<gene>
    <name evidence="15 17" type="primary">plsB</name>
    <name evidence="17" type="ORF">ESZ36_15365</name>
</gene>
<comment type="catalytic activity">
    <reaction evidence="14 15">
        <text>sn-glycerol 3-phosphate + an acyl-CoA = a 1-acyl-sn-glycero-3-phosphate + CoA</text>
        <dbReference type="Rhea" id="RHEA:15325"/>
        <dbReference type="ChEBI" id="CHEBI:57287"/>
        <dbReference type="ChEBI" id="CHEBI:57597"/>
        <dbReference type="ChEBI" id="CHEBI:57970"/>
        <dbReference type="ChEBI" id="CHEBI:58342"/>
        <dbReference type="EC" id="2.3.1.15"/>
    </reaction>
</comment>
<keyword evidence="11 15" id="KW-0594">Phospholipid biosynthesis</keyword>
<proteinExistence type="inferred from homology"/>
<dbReference type="EC" id="2.3.1.15" evidence="5 15"/>
<dbReference type="GO" id="GO:0005886">
    <property type="term" value="C:plasma membrane"/>
    <property type="evidence" value="ECO:0007669"/>
    <property type="project" value="UniProtKB-SubCell"/>
</dbReference>
<dbReference type="RefSeq" id="WP_146789509.1">
    <property type="nucleotide sequence ID" value="NZ_VOLT01000008.1"/>
</dbReference>
<reference evidence="17 18" key="1">
    <citation type="submission" date="2019-07" db="EMBL/GenBank/DDBJ databases">
        <title>Genomes of sea-ice associated Colwellia species.</title>
        <authorList>
            <person name="Bowman J.P."/>
        </authorList>
    </citation>
    <scope>NUCLEOTIDE SEQUENCE [LARGE SCALE GENOMIC DNA]</scope>
    <source>
        <strain evidence="17 18">ACAM 459</strain>
    </source>
</reference>
<accession>A0A5C6QBZ3</accession>
<comment type="subcellular location">
    <subcellularLocation>
        <location evidence="1 15">Cell membrane</location>
        <topology evidence="1 15">Peripheral membrane protein</topology>
        <orientation evidence="1 15">Cytoplasmic side</orientation>
    </subcellularLocation>
</comment>
<dbReference type="OrthoDB" id="335193at2"/>
<organism evidence="17 18">
    <name type="scientific">Colwellia demingiae</name>
    <dbReference type="NCBI Taxonomy" id="89401"/>
    <lineage>
        <taxon>Bacteria</taxon>
        <taxon>Pseudomonadati</taxon>
        <taxon>Pseudomonadota</taxon>
        <taxon>Gammaproteobacteria</taxon>
        <taxon>Alteromonadales</taxon>
        <taxon>Colwelliaceae</taxon>
        <taxon>Colwellia</taxon>
    </lineage>
</organism>
<keyword evidence="12 15" id="KW-1208">Phospholipid metabolism</keyword>
<evidence type="ECO:0000256" key="10">
    <source>
        <dbReference type="ARBA" id="ARBA00023136"/>
    </source>
</evidence>
<dbReference type="Proteomes" id="UP000321822">
    <property type="component" value="Unassembled WGS sequence"/>
</dbReference>
<dbReference type="PIRSF" id="PIRSF000437">
    <property type="entry name" value="GPAT_DHAPAT"/>
    <property type="match status" value="1"/>
</dbReference>
<keyword evidence="8 15" id="KW-0444">Lipid biosynthesis</keyword>
<dbReference type="InterPro" id="IPR022284">
    <property type="entry name" value="GPAT/DHAPAT"/>
</dbReference>
<evidence type="ECO:0000256" key="2">
    <source>
        <dbReference type="ARBA" id="ARBA00004765"/>
    </source>
</evidence>
<feature type="short sequence motif" description="HXXXXD motif" evidence="15">
    <location>
        <begin position="309"/>
        <end position="314"/>
    </location>
</feature>
<keyword evidence="15" id="KW-0443">Lipid metabolism</keyword>
<dbReference type="HAMAP" id="MF_00393">
    <property type="entry name" value="Glyc3P_acyltrans"/>
    <property type="match status" value="1"/>
</dbReference>
<dbReference type="CDD" id="cd07993">
    <property type="entry name" value="LPLAT_DHAPAT-like"/>
    <property type="match status" value="1"/>
</dbReference>
<dbReference type="InterPro" id="IPR045520">
    <property type="entry name" value="GPAT/DHAPAT_C"/>
</dbReference>
<evidence type="ECO:0000256" key="7">
    <source>
        <dbReference type="ARBA" id="ARBA00022475"/>
    </source>
</evidence>
<evidence type="ECO:0000256" key="14">
    <source>
        <dbReference type="ARBA" id="ARBA00048427"/>
    </source>
</evidence>
<dbReference type="NCBIfam" id="NF003441">
    <property type="entry name" value="PRK04974.1"/>
    <property type="match status" value="1"/>
</dbReference>
<dbReference type="InterPro" id="IPR002123">
    <property type="entry name" value="Plipid/glycerol_acylTrfase"/>
</dbReference>
<feature type="domain" description="Phospholipid/glycerol acyltransferase" evidence="16">
    <location>
        <begin position="304"/>
        <end position="431"/>
    </location>
</feature>
<keyword evidence="13 15" id="KW-0012">Acyltransferase</keyword>
<keyword evidence="18" id="KW-1185">Reference proteome</keyword>
<comment type="pathway">
    <text evidence="2 15">Phospholipid metabolism; CDP-diacylglycerol biosynthesis; CDP-diacylglycerol from sn-glycerol 3-phosphate: step 1/3.</text>
</comment>
<dbReference type="GO" id="GO:0004366">
    <property type="term" value="F:glycerol-3-phosphate O-acyltransferase activity"/>
    <property type="evidence" value="ECO:0007669"/>
    <property type="project" value="UniProtKB-UniRule"/>
</dbReference>
<evidence type="ECO:0000259" key="16">
    <source>
        <dbReference type="SMART" id="SM00563"/>
    </source>
</evidence>
<name>A0A5C6QBZ3_9GAMM</name>
<evidence type="ECO:0000256" key="6">
    <source>
        <dbReference type="ARBA" id="ARBA00013432"/>
    </source>
</evidence>
<evidence type="ECO:0000256" key="8">
    <source>
        <dbReference type="ARBA" id="ARBA00022516"/>
    </source>
</evidence>
<dbReference type="InterPro" id="IPR041728">
    <property type="entry name" value="GPAT/DHAPAT_LPLAT"/>
</dbReference>
<dbReference type="SUPFAM" id="SSF69593">
    <property type="entry name" value="Glycerol-3-phosphate (1)-acyltransferase"/>
    <property type="match status" value="1"/>
</dbReference>
<comment type="caution">
    <text evidence="17">The sequence shown here is derived from an EMBL/GenBank/DDBJ whole genome shotgun (WGS) entry which is preliminary data.</text>
</comment>
<evidence type="ECO:0000256" key="3">
    <source>
        <dbReference type="ARBA" id="ARBA00005189"/>
    </source>
</evidence>
<keyword evidence="9 15" id="KW-0808">Transferase</keyword>
<evidence type="ECO:0000256" key="13">
    <source>
        <dbReference type="ARBA" id="ARBA00023315"/>
    </source>
</evidence>
<dbReference type="GO" id="GO:0016024">
    <property type="term" value="P:CDP-diacylglycerol biosynthetic process"/>
    <property type="evidence" value="ECO:0007669"/>
    <property type="project" value="UniProtKB-UniRule"/>
</dbReference>
<comment type="similarity">
    <text evidence="4 15">Belongs to the GPAT/DAPAT family.</text>
</comment>
<dbReference type="EMBL" id="VOLT01000008">
    <property type="protein sequence ID" value="TWX66253.1"/>
    <property type="molecule type" value="Genomic_DNA"/>
</dbReference>
<dbReference type="SMART" id="SM00563">
    <property type="entry name" value="PlsC"/>
    <property type="match status" value="1"/>
</dbReference>
<evidence type="ECO:0000256" key="15">
    <source>
        <dbReference type="HAMAP-Rule" id="MF_00393"/>
    </source>
</evidence>
<evidence type="ECO:0000256" key="1">
    <source>
        <dbReference type="ARBA" id="ARBA00004413"/>
    </source>
</evidence>
<dbReference type="PIRSF" id="PIRSF500064">
    <property type="entry name" value="GPAT"/>
    <property type="match status" value="1"/>
</dbReference>
<dbReference type="AlphaFoldDB" id="A0A5C6QBZ3"/>
<dbReference type="InterPro" id="IPR028354">
    <property type="entry name" value="GPAT_PlsB"/>
</dbReference>
<dbReference type="NCBIfam" id="TIGR03703">
    <property type="entry name" value="plsB"/>
    <property type="match status" value="1"/>
</dbReference>
<comment type="pathway">
    <text evidence="3">Lipid metabolism.</text>
</comment>
<dbReference type="Pfam" id="PF01553">
    <property type="entry name" value="Acyltransferase"/>
    <property type="match status" value="1"/>
</dbReference>
<evidence type="ECO:0000256" key="5">
    <source>
        <dbReference type="ARBA" id="ARBA00013113"/>
    </source>
</evidence>
<evidence type="ECO:0000256" key="12">
    <source>
        <dbReference type="ARBA" id="ARBA00023264"/>
    </source>
</evidence>
<evidence type="ECO:0000313" key="18">
    <source>
        <dbReference type="Proteomes" id="UP000321822"/>
    </source>
</evidence>
<dbReference type="UniPathway" id="UPA00557">
    <property type="reaction ID" value="UER00612"/>
</dbReference>
<dbReference type="PANTHER" id="PTHR12563:SF17">
    <property type="entry name" value="DIHYDROXYACETONE PHOSPHATE ACYLTRANSFERASE"/>
    <property type="match status" value="1"/>
</dbReference>
<protein>
    <recommendedName>
        <fullName evidence="6 15">Glycerol-3-phosphate acyltransferase</fullName>
        <shortName evidence="15">GPAT</shortName>
        <ecNumber evidence="5 15">2.3.1.15</ecNumber>
    </recommendedName>
</protein>
<keyword evidence="10 15" id="KW-0472">Membrane</keyword>
<dbReference type="GO" id="GO:0006631">
    <property type="term" value="P:fatty acid metabolic process"/>
    <property type="evidence" value="ECO:0007669"/>
    <property type="project" value="TreeGrafter"/>
</dbReference>
<evidence type="ECO:0000256" key="9">
    <source>
        <dbReference type="ARBA" id="ARBA00022679"/>
    </source>
</evidence>
<dbReference type="Pfam" id="PF19277">
    <property type="entry name" value="GPAT_C"/>
    <property type="match status" value="1"/>
</dbReference>
<dbReference type="PANTHER" id="PTHR12563">
    <property type="entry name" value="GLYCEROL-3-PHOSPHATE ACYLTRANSFERASE"/>
    <property type="match status" value="1"/>
</dbReference>
<evidence type="ECO:0000256" key="4">
    <source>
        <dbReference type="ARBA" id="ARBA00007937"/>
    </source>
</evidence>
<keyword evidence="7 15" id="KW-1003">Cell membrane</keyword>
<evidence type="ECO:0000256" key="11">
    <source>
        <dbReference type="ARBA" id="ARBA00023209"/>
    </source>
</evidence>
<sequence length="811" mass="91706">MLALRSFFYLLLKFPLKLLVRCKIITDSQNITDQPNQPIFYIVRHQSASDLLALQSACLKQNLPDPLGRVTINGQNFNRTLCLAKSTPLCSWRKSSKTTATAQGLALLNQHVIDENLDAKLIPANLIWGRTPTKERKNLNIGTLLADQESPNWLRKFFIVLFLGRDTLVRFSEAFSLRNISDNHGSDEAAAHKFLRVARFHFHRQTIAAKGPRLMHRKQMFTALFANPSVKRIISDEAKNKKVSEAEIKKKALVIMNEIAGDYSVSWLRFGEIILHWLWKRLYSAIKVSNAKVLRKLAQDGHEIIYVPCHRSHMDYLLLSYVILQEGLVMPRIAAGINLNFWPAGTVFRKGGAFFIRRSFGGNRLYSTIFREYLGLLFERGYGVKYYTEGGRSRTGRVLAPKTGMLAMTIQSLLRGIDRPLTLVPVYLGYEHVMEVGTYHKELSGSEKKNESMFGVLKAIKSLRNYGNGYVNFGEPMNINEFLNKQVPDWKDSIDPIDPQKPTWLTPTVNVLADRVMENINKSAALNGVALIALILHASKNKALSTLELETQLDFFLNIQRQAPFSEQLTIPEETGAELLTHVISLNKVTITEDSFGSLVSLSETANLEMRYYRNNILHTYVVPAMVCRLLDKHSKINQDDLVLKVQNLTALLKEDLYLYQDNKHVEQQTLRALTVLKEMEIAKQSKAGFWSLTDDLGLLSRVHAMAECIDESLQRLAIITSLASRLAPLSKRDLETKVVAIAKRLSVLNNINAPEFIDKRAQSTLIATIREQGYIDLNDDGLLVTSDSMAELKATVINLVDIEVLQSIAR</sequence>
<evidence type="ECO:0000313" key="17">
    <source>
        <dbReference type="EMBL" id="TWX66253.1"/>
    </source>
</evidence>